<dbReference type="VEuPathDB" id="FungiDB:FUN_009217"/>
<dbReference type="AlphaFoldDB" id="A0A2N0QSP2"/>
<proteinExistence type="predicted"/>
<reference evidence="6 7" key="2">
    <citation type="submission" date="2017-10" db="EMBL/GenBank/DDBJ databases">
        <title>Genome analyses suggest a sexual origin of heterokaryosis in a supposedly ancient asexual fungus.</title>
        <authorList>
            <person name="Corradi N."/>
            <person name="Sedzielewska K."/>
            <person name="Noel J."/>
            <person name="Charron P."/>
            <person name="Farinelli L."/>
            <person name="Marton T."/>
            <person name="Kruger M."/>
            <person name="Pelin A."/>
            <person name="Brachmann A."/>
            <person name="Corradi N."/>
        </authorList>
    </citation>
    <scope>NUCLEOTIDE SEQUENCE [LARGE SCALE GENOMIC DNA]</scope>
    <source>
        <strain evidence="6 7">A1</strain>
    </source>
</reference>
<dbReference type="VEuPathDB" id="FungiDB:RhiirFUN_017758"/>
<dbReference type="PROSITE" id="PS50135">
    <property type="entry name" value="ZF_ZZ_2"/>
    <property type="match status" value="1"/>
</dbReference>
<dbReference type="CDD" id="cd02249">
    <property type="entry name" value="ZZ"/>
    <property type="match status" value="1"/>
</dbReference>
<evidence type="ECO:0000256" key="1">
    <source>
        <dbReference type="ARBA" id="ARBA00022723"/>
    </source>
</evidence>
<organism evidence="6 7">
    <name type="scientific">Rhizophagus irregularis</name>
    <dbReference type="NCBI Taxonomy" id="588596"/>
    <lineage>
        <taxon>Eukaryota</taxon>
        <taxon>Fungi</taxon>
        <taxon>Fungi incertae sedis</taxon>
        <taxon>Mucoromycota</taxon>
        <taxon>Glomeromycotina</taxon>
        <taxon>Glomeromycetes</taxon>
        <taxon>Glomerales</taxon>
        <taxon>Glomeraceae</taxon>
        <taxon>Rhizophagus</taxon>
    </lineage>
</organism>
<evidence type="ECO:0000256" key="2">
    <source>
        <dbReference type="ARBA" id="ARBA00022771"/>
    </source>
</evidence>
<reference evidence="6 7" key="1">
    <citation type="submission" date="2017-10" db="EMBL/GenBank/DDBJ databases">
        <title>Extensive intraspecific genome diversity in a model arbuscular mycorrhizal fungus.</title>
        <authorList>
            <person name="Chen E.C.H."/>
            <person name="Morin E."/>
            <person name="Baudet D."/>
            <person name="Noel J."/>
            <person name="Ndikumana S."/>
            <person name="Charron P."/>
            <person name="St-Onge C."/>
            <person name="Giorgi J."/>
            <person name="Grigoriev I.V."/>
            <person name="Roux C."/>
            <person name="Martin F.M."/>
            <person name="Corradi N."/>
        </authorList>
    </citation>
    <scope>NUCLEOTIDE SEQUENCE [LARGE SCALE GENOMIC DNA]</scope>
    <source>
        <strain evidence="6 7">A1</strain>
    </source>
</reference>
<dbReference type="SMART" id="SM00291">
    <property type="entry name" value="ZnF_ZZ"/>
    <property type="match status" value="2"/>
</dbReference>
<dbReference type="Gene3D" id="3.30.60.90">
    <property type="match status" value="2"/>
</dbReference>
<name>A0A2N0QSP2_9GLOM</name>
<dbReference type="EMBL" id="LLXH01003572">
    <property type="protein sequence ID" value="PKC54072.1"/>
    <property type="molecule type" value="Genomic_DNA"/>
</dbReference>
<evidence type="ECO:0000256" key="4">
    <source>
        <dbReference type="PROSITE-ProRule" id="PRU00228"/>
    </source>
</evidence>
<dbReference type="Pfam" id="PF00569">
    <property type="entry name" value="ZZ"/>
    <property type="match status" value="2"/>
</dbReference>
<dbReference type="InterPro" id="IPR043145">
    <property type="entry name" value="Znf_ZZ_sf"/>
</dbReference>
<keyword evidence="2 4" id="KW-0863">Zinc-finger</keyword>
<evidence type="ECO:0000256" key="3">
    <source>
        <dbReference type="ARBA" id="ARBA00022833"/>
    </source>
</evidence>
<keyword evidence="3" id="KW-0862">Zinc</keyword>
<sequence>MEQSFNLVYQTSFENDSFFELQKHCTDLISRRPYKILKSISFSSISEKFLVSIIQGNNLHMSEIQVWKYVIKWGLAQNPELSSDPATFSKEDFNVLKNTLQHLIPFINRVMNENCAIFNDRTYGPSFGGADLVLRGNSGHCIKDSYEKQIICPSSESVLHYGATCDCCNYTIRGMGWECTNCEDYVLCQVCKPQSYIHHHPNDHVFELMQHSESAPQFALHDGIVCKCCNKTIYGMRWKCTFCYNYDLCQDCKSKSSNIHDHPNNHAFQPIGYPEFKFEIEELNPAICDYCESSCVLAVCRKCANGEFCVEEYEIFQVIKR</sequence>
<gene>
    <name evidence="6" type="ORF">RhiirA1_543000</name>
</gene>
<dbReference type="InterPro" id="IPR052260">
    <property type="entry name" value="Autophagy_Rcpt_SigReg"/>
</dbReference>
<dbReference type="GO" id="GO:0008270">
    <property type="term" value="F:zinc ion binding"/>
    <property type="evidence" value="ECO:0007669"/>
    <property type="project" value="UniProtKB-KW"/>
</dbReference>
<accession>A0A2N0QSP2</accession>
<comment type="caution">
    <text evidence="6">The sequence shown here is derived from an EMBL/GenBank/DDBJ whole genome shotgun (WGS) entry which is preliminary data.</text>
</comment>
<evidence type="ECO:0000259" key="5">
    <source>
        <dbReference type="PROSITE" id="PS50135"/>
    </source>
</evidence>
<protein>
    <recommendedName>
        <fullName evidence="5">ZZ-type domain-containing protein</fullName>
    </recommendedName>
</protein>
<dbReference type="PANTHER" id="PTHR15090">
    <property type="entry name" value="SEQUESTOSOME 1-RELATED"/>
    <property type="match status" value="1"/>
</dbReference>
<dbReference type="Proteomes" id="UP000232688">
    <property type="component" value="Unassembled WGS sequence"/>
</dbReference>
<evidence type="ECO:0000313" key="7">
    <source>
        <dbReference type="Proteomes" id="UP000232688"/>
    </source>
</evidence>
<keyword evidence="1" id="KW-0479">Metal-binding</keyword>
<evidence type="ECO:0000313" key="6">
    <source>
        <dbReference type="EMBL" id="PKC54072.1"/>
    </source>
</evidence>
<dbReference type="VEuPathDB" id="FungiDB:RhiirA1_543000"/>
<dbReference type="SUPFAM" id="SSF57850">
    <property type="entry name" value="RING/U-box"/>
    <property type="match status" value="2"/>
</dbReference>
<dbReference type="InterPro" id="IPR000433">
    <property type="entry name" value="Znf_ZZ"/>
</dbReference>
<feature type="domain" description="ZZ-type" evidence="5">
    <location>
        <begin position="221"/>
        <end position="276"/>
    </location>
</feature>
<dbReference type="PROSITE" id="PS01357">
    <property type="entry name" value="ZF_ZZ_1"/>
    <property type="match status" value="1"/>
</dbReference>
<dbReference type="Gene3D" id="1.25.40.420">
    <property type="match status" value="1"/>
</dbReference>